<dbReference type="Proteomes" id="UP000029864">
    <property type="component" value="Unassembled WGS sequence"/>
</dbReference>
<reference evidence="1 3" key="1">
    <citation type="submission" date="2014-08" db="EMBL/GenBank/DDBJ databases">
        <authorList>
            <person name="Sisinthy S."/>
        </authorList>
    </citation>
    <scope>NUCLEOTIDE SEQUENCE [LARGE SCALE GENOMIC DNA]</scope>
    <source>
        <strain evidence="1 3">RuG17</strain>
    </source>
</reference>
<name>A0A099JBN9_9MICO</name>
<dbReference type="RefSeq" id="WP_035836497.1">
    <property type="nucleotide sequence ID" value="NZ_JACHBQ010000001.1"/>
</dbReference>
<gene>
    <name evidence="2" type="ORF">BJ997_001671</name>
    <name evidence="1" type="ORF">GY21_09505</name>
</gene>
<sequence length="62" mass="6630">MSLAGVQDQIVLAGKDDRWFQVVEGSPSTHIVKPPSALFPTIIFDEEYGFRAAQAAGSHSGV</sequence>
<protein>
    <submittedName>
        <fullName evidence="2">Serine/threonine-protein kinase HipA</fullName>
        <ecNumber evidence="2">2.7.11.1</ecNumber>
    </submittedName>
</protein>
<dbReference type="GO" id="GO:0004674">
    <property type="term" value="F:protein serine/threonine kinase activity"/>
    <property type="evidence" value="ECO:0007669"/>
    <property type="project" value="UniProtKB-EC"/>
</dbReference>
<evidence type="ECO:0000313" key="3">
    <source>
        <dbReference type="Proteomes" id="UP000029864"/>
    </source>
</evidence>
<reference evidence="2 4" key="2">
    <citation type="submission" date="2020-08" db="EMBL/GenBank/DDBJ databases">
        <title>Sequencing the genomes of 1000 actinobacteria strains.</title>
        <authorList>
            <person name="Klenk H.-P."/>
        </authorList>
    </citation>
    <scope>NUCLEOTIDE SEQUENCE [LARGE SCALE GENOMIC DNA]</scope>
    <source>
        <strain evidence="2 4">DSM 21065</strain>
    </source>
</reference>
<dbReference type="EC" id="2.7.11.1" evidence="2"/>
<dbReference type="AlphaFoldDB" id="A0A099JBN9"/>
<evidence type="ECO:0000313" key="4">
    <source>
        <dbReference type="Proteomes" id="UP000561726"/>
    </source>
</evidence>
<accession>A0A099JBN9</accession>
<organism evidence="1 3">
    <name type="scientific">Cryobacterium roopkundense</name>
    <dbReference type="NCBI Taxonomy" id="1001240"/>
    <lineage>
        <taxon>Bacteria</taxon>
        <taxon>Bacillati</taxon>
        <taxon>Actinomycetota</taxon>
        <taxon>Actinomycetes</taxon>
        <taxon>Micrococcales</taxon>
        <taxon>Microbacteriaceae</taxon>
        <taxon>Cryobacterium</taxon>
    </lineage>
</organism>
<evidence type="ECO:0000313" key="2">
    <source>
        <dbReference type="EMBL" id="MBB5641123.1"/>
    </source>
</evidence>
<keyword evidence="2" id="KW-0808">Transferase</keyword>
<dbReference type="STRING" id="1001240.GY21_09505"/>
<proteinExistence type="predicted"/>
<dbReference type="eggNOG" id="COG3550">
    <property type="taxonomic scope" value="Bacteria"/>
</dbReference>
<evidence type="ECO:0000313" key="1">
    <source>
        <dbReference type="EMBL" id="KGJ75676.1"/>
    </source>
</evidence>
<keyword evidence="3" id="KW-1185">Reference proteome</keyword>
<dbReference type="Proteomes" id="UP000561726">
    <property type="component" value="Unassembled WGS sequence"/>
</dbReference>
<dbReference type="EMBL" id="JPXF01000034">
    <property type="protein sequence ID" value="KGJ75676.1"/>
    <property type="molecule type" value="Genomic_DNA"/>
</dbReference>
<dbReference type="EMBL" id="JACHBQ010000001">
    <property type="protein sequence ID" value="MBB5641123.1"/>
    <property type="molecule type" value="Genomic_DNA"/>
</dbReference>
<comment type="caution">
    <text evidence="1">The sequence shown here is derived from an EMBL/GenBank/DDBJ whole genome shotgun (WGS) entry which is preliminary data.</text>
</comment>
<keyword evidence="2" id="KW-0418">Kinase</keyword>